<dbReference type="STRING" id="272558.gene:10728558"/>
<reference evidence="1 2" key="1">
    <citation type="journal article" date="2000" name="Nucleic Acids Res.">
        <title>Complete genome sequence of the alkaliphilic bacterium Bacillus halodurans and genomic sequence comparison with Bacillus subtilis.</title>
        <authorList>
            <person name="Takami H."/>
            <person name="Nakasone K."/>
            <person name="Takaki Y."/>
            <person name="Maeno G."/>
            <person name="Sasaki R."/>
            <person name="Masui N."/>
            <person name="Fuji F."/>
            <person name="Hirama C."/>
            <person name="Nakamura Y."/>
            <person name="Ogasawara N."/>
            <person name="Kuhara S."/>
            <person name="Horikoshi K."/>
        </authorList>
    </citation>
    <scope>NUCLEOTIDE SEQUENCE [LARGE SCALE GENOMIC DNA]</scope>
    <source>
        <strain evidence="2">ATCC BAA-125 / DSM 18197 / FERM 7344 / JCM 9153 / C-125</strain>
    </source>
</reference>
<sequence length="45" mass="5352">MTLLSSLHVVNEGIFWVDRKSCLLDVKEKHEKQKGILYNKYIIYV</sequence>
<dbReference type="Proteomes" id="UP000001258">
    <property type="component" value="Chromosome"/>
</dbReference>
<dbReference type="PIR" id="D83982">
    <property type="entry name" value="D83982"/>
</dbReference>
<keyword evidence="2" id="KW-1185">Reference proteome</keyword>
<proteinExistence type="predicted"/>
<dbReference type="KEGG" id="bha:BH2660"/>
<protein>
    <submittedName>
        <fullName evidence="1">BH2660 protein</fullName>
    </submittedName>
</protein>
<organism evidence="1 2">
    <name type="scientific">Halalkalibacterium halodurans (strain ATCC BAA-125 / DSM 18197 / FERM 7344 / JCM 9153 / C-125)</name>
    <name type="common">Bacillus halodurans</name>
    <dbReference type="NCBI Taxonomy" id="272558"/>
    <lineage>
        <taxon>Bacteria</taxon>
        <taxon>Bacillati</taxon>
        <taxon>Bacillota</taxon>
        <taxon>Bacilli</taxon>
        <taxon>Bacillales</taxon>
        <taxon>Bacillaceae</taxon>
        <taxon>Halalkalibacterium (ex Joshi et al. 2022)</taxon>
    </lineage>
</organism>
<evidence type="ECO:0000313" key="1">
    <source>
        <dbReference type="EMBL" id="BAB06379.1"/>
    </source>
</evidence>
<dbReference type="EMBL" id="BA000004">
    <property type="protein sequence ID" value="BAB06379.1"/>
    <property type="molecule type" value="Genomic_DNA"/>
</dbReference>
<accession>Q9K9I7</accession>
<dbReference type="HOGENOM" id="CLU_3196113_0_0_9"/>
<name>Q9K9I7_HALH5</name>
<dbReference type="AlphaFoldDB" id="Q9K9I7"/>
<gene>
    <name evidence="1" type="ordered locus">BH2660</name>
</gene>
<evidence type="ECO:0000313" key="2">
    <source>
        <dbReference type="Proteomes" id="UP000001258"/>
    </source>
</evidence>